<evidence type="ECO:0000256" key="4">
    <source>
        <dbReference type="ARBA" id="ARBA00019827"/>
    </source>
</evidence>
<feature type="region of interest" description="Disordered" evidence="8">
    <location>
        <begin position="1"/>
        <end position="29"/>
    </location>
</feature>
<keyword evidence="5" id="KW-0698">rRNA processing</keyword>
<evidence type="ECO:0000313" key="9">
    <source>
        <dbReference type="EMBL" id="KAG0314623.1"/>
    </source>
</evidence>
<sequence length="240" mass="27504">MESQQPTEPKKKFERKSYPSKAPRRLLKKKLRDLERLIKNKNTLKDMPEEILQETEKKIAEVKKQMDALGPESAPETATANVSDKKQNQKKEKAENSNTMRFTEMRRAGRKITSFKKQNPGYAASEEQLAVVSSLELDLLYTKHFPKNEEYILIYSDPPLTDEEKIRKQAEIRENIAKAHANGELKKTGRVNAEENRSDEASASATGKHPVSNWSDDESEDSDEEESKEPKAKKQKQKTT</sequence>
<feature type="compositionally biased region" description="Basic and acidic residues" evidence="8">
    <location>
        <begin position="8"/>
        <end position="17"/>
    </location>
</feature>
<evidence type="ECO:0000256" key="8">
    <source>
        <dbReference type="SAM" id="MobiDB-lite"/>
    </source>
</evidence>
<feature type="compositionally biased region" description="Basic and acidic residues" evidence="8">
    <location>
        <begin position="177"/>
        <end position="200"/>
    </location>
</feature>
<name>A0A9P6RAP4_9FUNG</name>
<reference evidence="9" key="1">
    <citation type="journal article" date="2020" name="Fungal Divers.">
        <title>Resolving the Mortierellaceae phylogeny through synthesis of multi-gene phylogenetics and phylogenomics.</title>
        <authorList>
            <person name="Vandepol N."/>
            <person name="Liber J."/>
            <person name="Desiro A."/>
            <person name="Na H."/>
            <person name="Kennedy M."/>
            <person name="Barry K."/>
            <person name="Grigoriev I.V."/>
            <person name="Miller A.N."/>
            <person name="O'Donnell K."/>
            <person name="Stajich J.E."/>
            <person name="Bonito G."/>
        </authorList>
    </citation>
    <scope>NUCLEOTIDE SEQUENCE</scope>
    <source>
        <strain evidence="9">REB-010B</strain>
    </source>
</reference>
<comment type="caution">
    <text evidence="9">The sequence shown here is derived from an EMBL/GenBank/DDBJ whole genome shotgun (WGS) entry which is preliminary data.</text>
</comment>
<evidence type="ECO:0000256" key="3">
    <source>
        <dbReference type="ARBA" id="ARBA00018689"/>
    </source>
</evidence>
<feature type="region of interest" description="Disordered" evidence="8">
    <location>
        <begin position="177"/>
        <end position="240"/>
    </location>
</feature>
<comment type="similarity">
    <text evidence="2">Belongs to the EFG1 family.</text>
</comment>
<dbReference type="GO" id="GO:0005730">
    <property type="term" value="C:nucleolus"/>
    <property type="evidence" value="ECO:0007669"/>
    <property type="project" value="UniProtKB-SubCell"/>
</dbReference>
<feature type="compositionally biased region" description="Basic residues" evidence="8">
    <location>
        <begin position="231"/>
        <end position="240"/>
    </location>
</feature>
<dbReference type="AlphaFoldDB" id="A0A9P6RAP4"/>
<evidence type="ECO:0000256" key="2">
    <source>
        <dbReference type="ARBA" id="ARBA00006916"/>
    </source>
</evidence>
<gene>
    <name evidence="9" type="ORF">BGZ99_007954</name>
</gene>
<dbReference type="InterPro" id="IPR050786">
    <property type="entry name" value="EFG1_rRNA-proc"/>
</dbReference>
<dbReference type="PANTHER" id="PTHR33911:SF1">
    <property type="entry name" value="RRNA-PROCESSING PROTEIN EFG1"/>
    <property type="match status" value="1"/>
</dbReference>
<dbReference type="GO" id="GO:0000462">
    <property type="term" value="P:maturation of SSU-rRNA from tricistronic rRNA transcript (SSU-rRNA, 5.8S rRNA, LSU-rRNA)"/>
    <property type="evidence" value="ECO:0007669"/>
    <property type="project" value="TreeGrafter"/>
</dbReference>
<keyword evidence="7" id="KW-0539">Nucleus</keyword>
<evidence type="ECO:0000256" key="6">
    <source>
        <dbReference type="ARBA" id="ARBA00023054"/>
    </source>
</evidence>
<feature type="compositionally biased region" description="Acidic residues" evidence="8">
    <location>
        <begin position="215"/>
        <end position="227"/>
    </location>
</feature>
<dbReference type="InterPro" id="IPR019310">
    <property type="entry name" value="Efg1"/>
</dbReference>
<dbReference type="GO" id="GO:0030688">
    <property type="term" value="C:preribosome, small subunit precursor"/>
    <property type="evidence" value="ECO:0007669"/>
    <property type="project" value="TreeGrafter"/>
</dbReference>
<evidence type="ECO:0000313" key="10">
    <source>
        <dbReference type="Proteomes" id="UP000738325"/>
    </source>
</evidence>
<proteinExistence type="inferred from homology"/>
<feature type="region of interest" description="Disordered" evidence="8">
    <location>
        <begin position="62"/>
        <end position="124"/>
    </location>
</feature>
<comment type="subcellular location">
    <subcellularLocation>
        <location evidence="1">Nucleus</location>
        <location evidence="1">Nucleolus</location>
    </subcellularLocation>
</comment>
<organism evidence="9 10">
    <name type="scientific">Dissophora globulifera</name>
    <dbReference type="NCBI Taxonomy" id="979702"/>
    <lineage>
        <taxon>Eukaryota</taxon>
        <taxon>Fungi</taxon>
        <taxon>Fungi incertae sedis</taxon>
        <taxon>Mucoromycota</taxon>
        <taxon>Mortierellomycotina</taxon>
        <taxon>Mortierellomycetes</taxon>
        <taxon>Mortierellales</taxon>
        <taxon>Mortierellaceae</taxon>
        <taxon>Dissophora</taxon>
    </lineage>
</organism>
<feature type="compositionally biased region" description="Basic and acidic residues" evidence="8">
    <location>
        <begin position="83"/>
        <end position="95"/>
    </location>
</feature>
<keyword evidence="10" id="KW-1185">Reference proteome</keyword>
<accession>A0A9P6RAP4</accession>
<evidence type="ECO:0000256" key="7">
    <source>
        <dbReference type="ARBA" id="ARBA00023242"/>
    </source>
</evidence>
<dbReference type="Pfam" id="PF10153">
    <property type="entry name" value="Efg1"/>
    <property type="match status" value="1"/>
</dbReference>
<keyword evidence="6" id="KW-0175">Coiled coil</keyword>
<protein>
    <recommendedName>
        <fullName evidence="3">rRNA-processing protein EFG1</fullName>
    </recommendedName>
    <alternativeName>
        <fullName evidence="4">rRNA-processing protein efg1</fullName>
    </alternativeName>
</protein>
<evidence type="ECO:0000256" key="5">
    <source>
        <dbReference type="ARBA" id="ARBA00022552"/>
    </source>
</evidence>
<dbReference type="EMBL" id="JAAAIP010000598">
    <property type="protein sequence ID" value="KAG0314623.1"/>
    <property type="molecule type" value="Genomic_DNA"/>
</dbReference>
<dbReference type="Proteomes" id="UP000738325">
    <property type="component" value="Unassembled WGS sequence"/>
</dbReference>
<dbReference type="PANTHER" id="PTHR33911">
    <property type="entry name" value="RRNA-PROCESSING PROTEIN EFG1"/>
    <property type="match status" value="1"/>
</dbReference>
<dbReference type="OrthoDB" id="47732at2759"/>
<evidence type="ECO:0000256" key="1">
    <source>
        <dbReference type="ARBA" id="ARBA00004604"/>
    </source>
</evidence>